<dbReference type="Proteomes" id="UP001220962">
    <property type="component" value="Chromosome"/>
</dbReference>
<dbReference type="Proteomes" id="UP001221519">
    <property type="component" value="Chromosome"/>
</dbReference>
<dbReference type="EMBL" id="CP118108">
    <property type="protein sequence ID" value="WDI00152.1"/>
    <property type="molecule type" value="Genomic_DNA"/>
</dbReference>
<reference evidence="6 9" key="1">
    <citation type="submission" date="2023-02" db="EMBL/GenBank/DDBJ databases">
        <title>Pathogen: clinical or host-associated sample.</title>
        <authorList>
            <person name="Hergert J."/>
            <person name="Casey R."/>
            <person name="Wagner J."/>
            <person name="Young E.L."/>
            <person name="Oakeson K.F."/>
        </authorList>
    </citation>
    <scope>NUCLEOTIDE SEQUENCE</scope>
    <source>
        <strain evidence="7 9">2022CK-00829</strain>
        <strain evidence="6">2022CK-00830</strain>
    </source>
</reference>
<dbReference type="InterPro" id="IPR004090">
    <property type="entry name" value="Chemotax_Me-accpt_rcpt"/>
</dbReference>
<feature type="domain" description="PAC" evidence="5">
    <location>
        <begin position="83"/>
        <end position="137"/>
    </location>
</feature>
<evidence type="ECO:0000313" key="8">
    <source>
        <dbReference type="Proteomes" id="UP001220962"/>
    </source>
</evidence>
<dbReference type="GO" id="GO:0004888">
    <property type="term" value="F:transmembrane signaling receptor activity"/>
    <property type="evidence" value="ECO:0007669"/>
    <property type="project" value="InterPro"/>
</dbReference>
<sequence length="304" mass="34361">MNIQSEPIRAVDPSAVLRAFNQNLAIIGFNLERRVIYVNERFAETMGYAIDQIYGMYHHEFCFSSFASTPEYESFWASILNGHRFQDKIERKDAQNNTVWLEATYMPIYDEGDNIIGVYKIATNITNRQNEIVQLVEELQDMSSSLNARAAHGINRSSELLNSISAVDEVSNDNLKILDQLKQQSHAVQGIVQTIRDIASQTQLLALNAAIEAAHAGEYGRGFDVVAKEVKNLSLMVQDSIYEIRDSIRGMSNEIMNISNGTRAVQEYIDQSRQQLQVTMDEFSTLSQSSEQLDLKAQHVSKIL</sequence>
<dbReference type="GO" id="GO:0007165">
    <property type="term" value="P:signal transduction"/>
    <property type="evidence" value="ECO:0007669"/>
    <property type="project" value="UniProtKB-KW"/>
</dbReference>
<keyword evidence="1 3" id="KW-0807">Transducer</keyword>
<dbReference type="NCBIfam" id="TIGR00229">
    <property type="entry name" value="sensory_box"/>
    <property type="match status" value="1"/>
</dbReference>
<protein>
    <submittedName>
        <fullName evidence="6">Methyl-accepting chemotaxis protein</fullName>
    </submittedName>
</protein>
<dbReference type="InterPro" id="IPR000014">
    <property type="entry name" value="PAS"/>
</dbReference>
<dbReference type="InterPro" id="IPR004089">
    <property type="entry name" value="MCPsignal_dom"/>
</dbReference>
<evidence type="ECO:0000313" key="7">
    <source>
        <dbReference type="EMBL" id="WDI00152.1"/>
    </source>
</evidence>
<organism evidence="6 8">
    <name type="scientific">Paenibacillus urinalis</name>
    <dbReference type="NCBI Taxonomy" id="521520"/>
    <lineage>
        <taxon>Bacteria</taxon>
        <taxon>Bacillati</taxon>
        <taxon>Bacillota</taxon>
        <taxon>Bacilli</taxon>
        <taxon>Bacillales</taxon>
        <taxon>Paenibacillaceae</taxon>
        <taxon>Paenibacillus</taxon>
    </lineage>
</organism>
<dbReference type="AlphaFoldDB" id="A0AAX3MVQ5"/>
<dbReference type="InterPro" id="IPR000700">
    <property type="entry name" value="PAS-assoc_C"/>
</dbReference>
<comment type="similarity">
    <text evidence="2">Belongs to the methyl-accepting chemotaxis (MCP) protein family.</text>
</comment>
<dbReference type="InterPro" id="IPR013656">
    <property type="entry name" value="PAS_4"/>
</dbReference>
<evidence type="ECO:0000256" key="3">
    <source>
        <dbReference type="PROSITE-ProRule" id="PRU00284"/>
    </source>
</evidence>
<dbReference type="PROSITE" id="PS50113">
    <property type="entry name" value="PAC"/>
    <property type="match status" value="1"/>
</dbReference>
<dbReference type="GO" id="GO:0006935">
    <property type="term" value="P:chemotaxis"/>
    <property type="evidence" value="ECO:0007669"/>
    <property type="project" value="InterPro"/>
</dbReference>
<keyword evidence="9" id="KW-1185">Reference proteome</keyword>
<name>A0AAX3MVQ5_9BACL</name>
<evidence type="ECO:0000256" key="1">
    <source>
        <dbReference type="ARBA" id="ARBA00023224"/>
    </source>
</evidence>
<dbReference type="PRINTS" id="PR00260">
    <property type="entry name" value="CHEMTRNSDUCR"/>
</dbReference>
<dbReference type="Gene3D" id="1.10.287.950">
    <property type="entry name" value="Methyl-accepting chemotaxis protein"/>
    <property type="match status" value="1"/>
</dbReference>
<dbReference type="SUPFAM" id="SSF55785">
    <property type="entry name" value="PYP-like sensor domain (PAS domain)"/>
    <property type="match status" value="1"/>
</dbReference>
<evidence type="ECO:0000259" key="5">
    <source>
        <dbReference type="PROSITE" id="PS50113"/>
    </source>
</evidence>
<dbReference type="Gene3D" id="3.30.450.20">
    <property type="entry name" value="PAS domain"/>
    <property type="match status" value="1"/>
</dbReference>
<evidence type="ECO:0000313" key="9">
    <source>
        <dbReference type="Proteomes" id="UP001221519"/>
    </source>
</evidence>
<accession>A0AAX3MVQ5</accession>
<feature type="domain" description="Methyl-accepting transducer" evidence="4">
    <location>
        <begin position="124"/>
        <end position="304"/>
    </location>
</feature>
<evidence type="ECO:0000256" key="2">
    <source>
        <dbReference type="ARBA" id="ARBA00029447"/>
    </source>
</evidence>
<dbReference type="EMBL" id="CP118101">
    <property type="protein sequence ID" value="WDH80467.1"/>
    <property type="molecule type" value="Genomic_DNA"/>
</dbReference>
<dbReference type="PANTHER" id="PTHR32089:SF112">
    <property type="entry name" value="LYSOZYME-LIKE PROTEIN-RELATED"/>
    <property type="match status" value="1"/>
</dbReference>
<dbReference type="Pfam" id="PF00015">
    <property type="entry name" value="MCPsignal"/>
    <property type="match status" value="1"/>
</dbReference>
<dbReference type="RefSeq" id="WP_047911781.1">
    <property type="nucleotide sequence ID" value="NZ_CP118101.1"/>
</dbReference>
<evidence type="ECO:0000259" key="4">
    <source>
        <dbReference type="PROSITE" id="PS50111"/>
    </source>
</evidence>
<dbReference type="SMART" id="SM00283">
    <property type="entry name" value="MA"/>
    <property type="match status" value="1"/>
</dbReference>
<dbReference type="GO" id="GO:0016020">
    <property type="term" value="C:membrane"/>
    <property type="evidence" value="ECO:0007669"/>
    <property type="project" value="InterPro"/>
</dbReference>
<dbReference type="PANTHER" id="PTHR32089">
    <property type="entry name" value="METHYL-ACCEPTING CHEMOTAXIS PROTEIN MCPB"/>
    <property type="match status" value="1"/>
</dbReference>
<dbReference type="CDD" id="cd00130">
    <property type="entry name" value="PAS"/>
    <property type="match status" value="1"/>
</dbReference>
<dbReference type="InterPro" id="IPR035965">
    <property type="entry name" value="PAS-like_dom_sf"/>
</dbReference>
<evidence type="ECO:0000313" key="6">
    <source>
        <dbReference type="EMBL" id="WDH80467.1"/>
    </source>
</evidence>
<dbReference type="SUPFAM" id="SSF58104">
    <property type="entry name" value="Methyl-accepting chemotaxis protein (MCP) signaling domain"/>
    <property type="match status" value="1"/>
</dbReference>
<dbReference type="Pfam" id="PF08448">
    <property type="entry name" value="PAS_4"/>
    <property type="match status" value="1"/>
</dbReference>
<proteinExistence type="inferred from homology"/>
<gene>
    <name evidence="6" type="ORF">PUW23_12895</name>
    <name evidence="7" type="ORF">PUW25_12560</name>
</gene>
<dbReference type="PROSITE" id="PS50111">
    <property type="entry name" value="CHEMOTAXIS_TRANSDUC_2"/>
    <property type="match status" value="1"/>
</dbReference>